<keyword evidence="2" id="KW-0418">Kinase</keyword>
<dbReference type="InterPro" id="IPR052519">
    <property type="entry name" value="Euk-type_GlcNAc_Kinase"/>
</dbReference>
<evidence type="ECO:0000313" key="3">
    <source>
        <dbReference type="Proteomes" id="UP001589776"/>
    </source>
</evidence>
<dbReference type="Proteomes" id="UP001589776">
    <property type="component" value="Unassembled WGS sequence"/>
</dbReference>
<comment type="caution">
    <text evidence="2">The sequence shown here is derived from an EMBL/GenBank/DDBJ whole genome shotgun (WGS) entry which is preliminary data.</text>
</comment>
<gene>
    <name evidence="2" type="ORF">ACFFK0_16740</name>
</gene>
<dbReference type="SUPFAM" id="SSF53067">
    <property type="entry name" value="Actin-like ATPase domain"/>
    <property type="match status" value="2"/>
</dbReference>
<dbReference type="InterPro" id="IPR002731">
    <property type="entry name" value="ATPase_BadF"/>
</dbReference>
<dbReference type="Gene3D" id="3.30.420.40">
    <property type="match status" value="2"/>
</dbReference>
<dbReference type="PANTHER" id="PTHR43190:SF3">
    <property type="entry name" value="N-ACETYL-D-GLUCOSAMINE KINASE"/>
    <property type="match status" value="1"/>
</dbReference>
<keyword evidence="2" id="KW-0808">Transferase</keyword>
<sequence length="317" mass="33493">MPYTIGIDGGGTKTEIAALTLDGEQLAGFTGGASNAFAVGFDRALSEIIRLLERLWLESPLQPEACAGLGVGLAGVDREEDKRKWSDALTGWLRQRGAADAIVAISNDAETALFGSVGKREGIVAISGTGSILYGITPEGRKLRVGGWGHLLGDAGSGYMIGLRTLQAVMHSYDGMRPATLMSEKALSSVGLSEPQQLKDYVYAPERSKQDIAAFARYCIESSLLGDSAAIRLLTAEAVALAEQASALIRKDASFAAAELVLAGSIFAHSALFRQAFEAELHKSWPKVRTTLMRCSAAYGAARLAAKDAETAGRKPD</sequence>
<dbReference type="Pfam" id="PF01869">
    <property type="entry name" value="BcrAD_BadFG"/>
    <property type="match status" value="1"/>
</dbReference>
<organism evidence="2 3">
    <name type="scientific">Paenibacillus chartarius</name>
    <dbReference type="NCBI Taxonomy" id="747481"/>
    <lineage>
        <taxon>Bacteria</taxon>
        <taxon>Bacillati</taxon>
        <taxon>Bacillota</taxon>
        <taxon>Bacilli</taxon>
        <taxon>Bacillales</taxon>
        <taxon>Paenibacillaceae</taxon>
        <taxon>Paenibacillus</taxon>
    </lineage>
</organism>
<dbReference type="RefSeq" id="WP_377471413.1">
    <property type="nucleotide sequence ID" value="NZ_JBHLWN010000068.1"/>
</dbReference>
<dbReference type="CDD" id="cd24007">
    <property type="entry name" value="ASKHA_NBD_eukNAGK-like"/>
    <property type="match status" value="1"/>
</dbReference>
<evidence type="ECO:0000313" key="2">
    <source>
        <dbReference type="EMBL" id="MFC0214076.1"/>
    </source>
</evidence>
<dbReference type="EMBL" id="JBHLWN010000068">
    <property type="protein sequence ID" value="MFC0214076.1"/>
    <property type="molecule type" value="Genomic_DNA"/>
</dbReference>
<dbReference type="GO" id="GO:0016301">
    <property type="term" value="F:kinase activity"/>
    <property type="evidence" value="ECO:0007669"/>
    <property type="project" value="UniProtKB-KW"/>
</dbReference>
<evidence type="ECO:0000259" key="1">
    <source>
        <dbReference type="Pfam" id="PF01869"/>
    </source>
</evidence>
<name>A0ABV6DN49_9BACL</name>
<proteinExistence type="predicted"/>
<feature type="domain" description="ATPase BadF/BadG/BcrA/BcrD type" evidence="1">
    <location>
        <begin position="5"/>
        <end position="304"/>
    </location>
</feature>
<dbReference type="InterPro" id="IPR043129">
    <property type="entry name" value="ATPase_NBD"/>
</dbReference>
<protein>
    <submittedName>
        <fullName evidence="2">N-acetylglucosamine kinase</fullName>
    </submittedName>
</protein>
<dbReference type="PANTHER" id="PTHR43190">
    <property type="entry name" value="N-ACETYL-D-GLUCOSAMINE KINASE"/>
    <property type="match status" value="1"/>
</dbReference>
<keyword evidence="3" id="KW-1185">Reference proteome</keyword>
<accession>A0ABV6DN49</accession>
<reference evidence="2 3" key="1">
    <citation type="submission" date="2024-09" db="EMBL/GenBank/DDBJ databases">
        <authorList>
            <person name="Sun Q."/>
            <person name="Mori K."/>
        </authorList>
    </citation>
    <scope>NUCLEOTIDE SEQUENCE [LARGE SCALE GENOMIC DNA]</scope>
    <source>
        <strain evidence="2 3">CCM 7759</strain>
    </source>
</reference>